<gene>
    <name evidence="2" type="primary">20345029</name>
    <name evidence="1" type="ORF">GGTG_04571</name>
</gene>
<evidence type="ECO:0000313" key="2">
    <source>
        <dbReference type="EnsemblFungi" id="EJT79487"/>
    </source>
</evidence>
<dbReference type="EnsemblFungi" id="EJT79487">
    <property type="protein sequence ID" value="EJT79487"/>
    <property type="gene ID" value="GGTG_04571"/>
</dbReference>
<reference evidence="1" key="2">
    <citation type="submission" date="2010-07" db="EMBL/GenBank/DDBJ databases">
        <authorList>
            <consortium name="The Broad Institute Genome Sequencing Platform"/>
            <consortium name="Broad Institute Genome Sequencing Center for Infectious Disease"/>
            <person name="Ma L.-J."/>
            <person name="Dead R."/>
            <person name="Young S."/>
            <person name="Zeng Q."/>
            <person name="Koehrsen M."/>
            <person name="Alvarado L."/>
            <person name="Berlin A."/>
            <person name="Chapman S.B."/>
            <person name="Chen Z."/>
            <person name="Freedman E."/>
            <person name="Gellesch M."/>
            <person name="Goldberg J."/>
            <person name="Griggs A."/>
            <person name="Gujja S."/>
            <person name="Heilman E.R."/>
            <person name="Heiman D."/>
            <person name="Hepburn T."/>
            <person name="Howarth C."/>
            <person name="Jen D."/>
            <person name="Larson L."/>
            <person name="Mehta T."/>
            <person name="Neiman D."/>
            <person name="Pearson M."/>
            <person name="Roberts A."/>
            <person name="Saif S."/>
            <person name="Shea T."/>
            <person name="Shenoy N."/>
            <person name="Sisk P."/>
            <person name="Stolte C."/>
            <person name="Sykes S."/>
            <person name="Walk T."/>
            <person name="White J."/>
            <person name="Yandava C."/>
            <person name="Haas B."/>
            <person name="Nusbaum C."/>
            <person name="Birren B."/>
        </authorList>
    </citation>
    <scope>NUCLEOTIDE SEQUENCE</scope>
    <source>
        <strain evidence="1">R3-111a-1</strain>
    </source>
</reference>
<keyword evidence="3" id="KW-1185">Reference proteome</keyword>
<dbReference type="Proteomes" id="UP000006039">
    <property type="component" value="Unassembled WGS sequence"/>
</dbReference>
<reference evidence="2" key="5">
    <citation type="submission" date="2018-04" db="UniProtKB">
        <authorList>
            <consortium name="EnsemblFungi"/>
        </authorList>
    </citation>
    <scope>IDENTIFICATION</scope>
    <source>
        <strain evidence="2">R3-111a-1</strain>
    </source>
</reference>
<sequence>MVSVNADEPASLTLSGIGSRRWTASMASTLASGFYMSSGPIPWLLAPPPCFKLGASLQAPVTRGDTTNCQAPAQTYQVKLATWLQTPTTNIPKMRFPTPFALLALATAASAAPTIPSRYPILGARETYETAVYGSQIQRRGRRGQRNLPIRARRYPMAPGLVLYPTRRSASAGLRHGEAAHLPSSDNTKHFGRKLVILLAR</sequence>
<reference evidence="3" key="1">
    <citation type="submission" date="2010-07" db="EMBL/GenBank/DDBJ databases">
        <title>The genome sequence of Gaeumannomyces graminis var. tritici strain R3-111a-1.</title>
        <authorList>
            <consortium name="The Broad Institute Genome Sequencing Platform"/>
            <person name="Ma L.-J."/>
            <person name="Dead R."/>
            <person name="Young S."/>
            <person name="Zeng Q."/>
            <person name="Koehrsen M."/>
            <person name="Alvarado L."/>
            <person name="Berlin A."/>
            <person name="Chapman S.B."/>
            <person name="Chen Z."/>
            <person name="Freedman E."/>
            <person name="Gellesch M."/>
            <person name="Goldberg J."/>
            <person name="Griggs A."/>
            <person name="Gujja S."/>
            <person name="Heilman E.R."/>
            <person name="Heiman D."/>
            <person name="Hepburn T."/>
            <person name="Howarth C."/>
            <person name="Jen D."/>
            <person name="Larson L."/>
            <person name="Mehta T."/>
            <person name="Neiman D."/>
            <person name="Pearson M."/>
            <person name="Roberts A."/>
            <person name="Saif S."/>
            <person name="Shea T."/>
            <person name="Shenoy N."/>
            <person name="Sisk P."/>
            <person name="Stolte C."/>
            <person name="Sykes S."/>
            <person name="Walk T."/>
            <person name="White J."/>
            <person name="Yandava C."/>
            <person name="Haas B."/>
            <person name="Nusbaum C."/>
            <person name="Birren B."/>
        </authorList>
    </citation>
    <scope>NUCLEOTIDE SEQUENCE [LARGE SCALE GENOMIC DNA]</scope>
    <source>
        <strain evidence="3">R3-111a-1</strain>
    </source>
</reference>
<dbReference type="HOGENOM" id="CLU_1360484_0_0_1"/>
<proteinExistence type="predicted"/>
<accession>J3NTH2</accession>
<evidence type="ECO:0000313" key="3">
    <source>
        <dbReference type="Proteomes" id="UP000006039"/>
    </source>
</evidence>
<dbReference type="AlphaFoldDB" id="J3NTH2"/>
<dbReference type="RefSeq" id="XP_009220632.1">
    <property type="nucleotide sequence ID" value="XM_009222368.1"/>
</dbReference>
<organism evidence="1">
    <name type="scientific">Gaeumannomyces tritici (strain R3-111a-1)</name>
    <name type="common">Wheat and barley take-all root rot fungus</name>
    <name type="synonym">Gaeumannomyces graminis var. tritici</name>
    <dbReference type="NCBI Taxonomy" id="644352"/>
    <lineage>
        <taxon>Eukaryota</taxon>
        <taxon>Fungi</taxon>
        <taxon>Dikarya</taxon>
        <taxon>Ascomycota</taxon>
        <taxon>Pezizomycotina</taxon>
        <taxon>Sordariomycetes</taxon>
        <taxon>Sordariomycetidae</taxon>
        <taxon>Magnaporthales</taxon>
        <taxon>Magnaporthaceae</taxon>
        <taxon>Gaeumannomyces</taxon>
    </lineage>
</organism>
<reference evidence="2" key="4">
    <citation type="journal article" date="2015" name="G3 (Bethesda)">
        <title>Genome sequences of three phytopathogenic species of the Magnaporthaceae family of fungi.</title>
        <authorList>
            <person name="Okagaki L.H."/>
            <person name="Nunes C.C."/>
            <person name="Sailsbery J."/>
            <person name="Clay B."/>
            <person name="Brown D."/>
            <person name="John T."/>
            <person name="Oh Y."/>
            <person name="Young N."/>
            <person name="Fitzgerald M."/>
            <person name="Haas B.J."/>
            <person name="Zeng Q."/>
            <person name="Young S."/>
            <person name="Adiconis X."/>
            <person name="Fan L."/>
            <person name="Levin J.Z."/>
            <person name="Mitchell T.K."/>
            <person name="Okubara P.A."/>
            <person name="Farman M.L."/>
            <person name="Kohn L.M."/>
            <person name="Birren B."/>
            <person name="Ma L.-J."/>
            <person name="Dean R.A."/>
        </authorList>
    </citation>
    <scope>NUCLEOTIDE SEQUENCE</scope>
    <source>
        <strain evidence="2">R3-111a-1</strain>
    </source>
</reference>
<protein>
    <submittedName>
        <fullName evidence="1 2">Uncharacterized protein</fullName>
    </submittedName>
</protein>
<dbReference type="EMBL" id="GL385396">
    <property type="protein sequence ID" value="EJT79487.1"/>
    <property type="molecule type" value="Genomic_DNA"/>
</dbReference>
<dbReference type="GeneID" id="20345029"/>
<dbReference type="VEuPathDB" id="FungiDB:GGTG_04571"/>
<evidence type="ECO:0000313" key="1">
    <source>
        <dbReference type="EMBL" id="EJT79487.1"/>
    </source>
</evidence>
<name>J3NTH2_GAET3</name>
<reference evidence="1" key="3">
    <citation type="submission" date="2010-09" db="EMBL/GenBank/DDBJ databases">
        <title>Annotation of Gaeumannomyces graminis var. tritici R3-111a-1.</title>
        <authorList>
            <consortium name="The Broad Institute Genome Sequencing Platform"/>
            <person name="Ma L.-J."/>
            <person name="Dead R."/>
            <person name="Young S.K."/>
            <person name="Zeng Q."/>
            <person name="Gargeya S."/>
            <person name="Fitzgerald M."/>
            <person name="Haas B."/>
            <person name="Abouelleil A."/>
            <person name="Alvarado L."/>
            <person name="Arachchi H.M."/>
            <person name="Berlin A."/>
            <person name="Brown A."/>
            <person name="Chapman S.B."/>
            <person name="Chen Z."/>
            <person name="Dunbar C."/>
            <person name="Freedman E."/>
            <person name="Gearin G."/>
            <person name="Gellesch M."/>
            <person name="Goldberg J."/>
            <person name="Griggs A."/>
            <person name="Gujja S."/>
            <person name="Heiman D."/>
            <person name="Howarth C."/>
            <person name="Larson L."/>
            <person name="Lui A."/>
            <person name="MacDonald P.J.P."/>
            <person name="Mehta T."/>
            <person name="Montmayeur A."/>
            <person name="Murphy C."/>
            <person name="Neiman D."/>
            <person name="Pearson M."/>
            <person name="Priest M."/>
            <person name="Roberts A."/>
            <person name="Saif S."/>
            <person name="Shea T."/>
            <person name="Shenoy N."/>
            <person name="Sisk P."/>
            <person name="Stolte C."/>
            <person name="Sykes S."/>
            <person name="Yandava C."/>
            <person name="Wortman J."/>
            <person name="Nusbaum C."/>
            <person name="Birren B."/>
        </authorList>
    </citation>
    <scope>NUCLEOTIDE SEQUENCE</scope>
    <source>
        <strain evidence="1">R3-111a-1</strain>
    </source>
</reference>